<sequence length="542" mass="60504">MPKVRRHLLNKQIKNVIYAWLTCSVIFGVIASLLYIQKQQSSKLHLQNIAHKIQFELNSQIQIVDNFLIEAESIDIRCTPNTLKLLRQQVFKNPAVSEIGIVSSSGLLACNSFGQVTPAIQTTEPIKARGLRYHGPIISDYLEMSAFVLARTRTDGYEINVLLPSTWLRGSLNLAQYTQLDFVALVDAVTGVPIILQGQYSLPLNRPLFPLVTQYQETDLFDDGKSKYLSAKPLSAIPQLALVVASNTSELFQLDSQPLFIVAVIYAVSWFSVCIFLNYYDKRQMGLKSQLKRAIAQQELFNVYQPQVNAVTNEVVGAEVLIRWQHPVEGKLSPAFFIPEAERSGAIVDISIEQMKLALQELAPILAINPLFKVSFNVNGQLLSNRDYLGILHLASQEIQNLTIELTERDVLSQSEVKSILENIKTWGVEVAIDDFGTGYSGLHYLQSFSIDLLKIDQSFVASIGLDNLQSPVLNAMIEMAGNLNKKLIAEGVETQTQANYLIAHGVTIHQGWLYEKAQTIDSLFELLSERSQFSSVQCKAG</sequence>
<dbReference type="PANTHER" id="PTHR33121">
    <property type="entry name" value="CYCLIC DI-GMP PHOSPHODIESTERASE PDEF"/>
    <property type="match status" value="1"/>
</dbReference>
<dbReference type="SUPFAM" id="SSF141868">
    <property type="entry name" value="EAL domain-like"/>
    <property type="match status" value="1"/>
</dbReference>
<dbReference type="Pfam" id="PF00563">
    <property type="entry name" value="EAL"/>
    <property type="match status" value="1"/>
</dbReference>
<dbReference type="CDD" id="cd01948">
    <property type="entry name" value="EAL"/>
    <property type="match status" value="1"/>
</dbReference>
<dbReference type="Proteomes" id="UP000016487">
    <property type="component" value="Unassembled WGS sequence"/>
</dbReference>
<keyword evidence="1" id="KW-1133">Transmembrane helix</keyword>
<keyword evidence="1" id="KW-0812">Transmembrane</keyword>
<comment type="caution">
    <text evidence="3">The sequence shown here is derived from an EMBL/GenBank/DDBJ whole genome shotgun (WGS) entry which is preliminary data.</text>
</comment>
<dbReference type="Gene3D" id="3.20.20.450">
    <property type="entry name" value="EAL domain"/>
    <property type="match status" value="1"/>
</dbReference>
<feature type="transmembrane region" description="Helical" evidence="1">
    <location>
        <begin position="259"/>
        <end position="280"/>
    </location>
</feature>
<reference evidence="3" key="1">
    <citation type="journal article" date="2012" name="J. Bacteriol.">
        <title>Genome sequences of type strains of seven species of the marine bacterium Pseudoalteromonas.</title>
        <authorList>
            <person name="Xie B.B."/>
            <person name="Shu Y.L."/>
            <person name="Qin Q.L."/>
            <person name="Rong J.C."/>
            <person name="Zhang X.Y."/>
            <person name="Chen X.L."/>
            <person name="Shi M."/>
            <person name="He H.L."/>
            <person name="Zhou B.C."/>
            <person name="Zhang Y.Z."/>
        </authorList>
    </citation>
    <scope>NUCLEOTIDE SEQUENCE</scope>
    <source>
        <strain evidence="3">DSM 8771</strain>
    </source>
</reference>
<dbReference type="InterPro" id="IPR035919">
    <property type="entry name" value="EAL_sf"/>
</dbReference>
<feature type="domain" description="EAL" evidence="2">
    <location>
        <begin position="284"/>
        <end position="532"/>
    </location>
</feature>
<dbReference type="GO" id="GO:0071111">
    <property type="term" value="F:cyclic-guanylate-specific phosphodiesterase activity"/>
    <property type="evidence" value="ECO:0007669"/>
    <property type="project" value="InterPro"/>
</dbReference>
<proteinExistence type="predicted"/>
<organism evidence="3 4">
    <name type="scientific">Pseudoalteromonas citrea</name>
    <dbReference type="NCBI Taxonomy" id="43655"/>
    <lineage>
        <taxon>Bacteria</taxon>
        <taxon>Pseudomonadati</taxon>
        <taxon>Pseudomonadota</taxon>
        <taxon>Gammaproteobacteria</taxon>
        <taxon>Alteromonadales</taxon>
        <taxon>Pseudoalteromonadaceae</taxon>
        <taxon>Pseudoalteromonas</taxon>
    </lineage>
</organism>
<evidence type="ECO:0000313" key="4">
    <source>
        <dbReference type="Proteomes" id="UP000016487"/>
    </source>
</evidence>
<dbReference type="AlphaFoldDB" id="A0AAD4AKD3"/>
<dbReference type="InterPro" id="IPR050706">
    <property type="entry name" value="Cyclic-di-GMP_PDE-like"/>
</dbReference>
<protein>
    <recommendedName>
        <fullName evidence="2">EAL domain-containing protein</fullName>
    </recommendedName>
</protein>
<name>A0AAD4AKD3_9GAMM</name>
<gene>
    <name evidence="3" type="ORF">PCIT_a0294</name>
</gene>
<evidence type="ECO:0000259" key="2">
    <source>
        <dbReference type="PROSITE" id="PS50883"/>
    </source>
</evidence>
<reference evidence="3" key="2">
    <citation type="submission" date="2015-03" db="EMBL/GenBank/DDBJ databases">
        <title>Genome sequence of Pseudoalteromonas citrea.</title>
        <authorList>
            <person name="Xie B.-B."/>
            <person name="Rong J.-C."/>
            <person name="Qin Q.-L."/>
            <person name="Zhang Y.-Z."/>
        </authorList>
    </citation>
    <scope>NUCLEOTIDE SEQUENCE</scope>
    <source>
        <strain evidence="3">DSM 8771</strain>
    </source>
</reference>
<evidence type="ECO:0000313" key="3">
    <source>
        <dbReference type="EMBL" id="KAF7773943.1"/>
    </source>
</evidence>
<dbReference type="SMART" id="SM00052">
    <property type="entry name" value="EAL"/>
    <property type="match status" value="1"/>
</dbReference>
<keyword evidence="1" id="KW-0472">Membrane</keyword>
<accession>A0AAD4AKD3</accession>
<dbReference type="EMBL" id="AHBZ03000014">
    <property type="protein sequence ID" value="KAF7773943.1"/>
    <property type="molecule type" value="Genomic_DNA"/>
</dbReference>
<evidence type="ECO:0000256" key="1">
    <source>
        <dbReference type="SAM" id="Phobius"/>
    </source>
</evidence>
<dbReference type="RefSeq" id="WP_010362651.1">
    <property type="nucleotide sequence ID" value="NZ_AHBZ03000014.1"/>
</dbReference>
<dbReference type="PANTHER" id="PTHR33121:SF79">
    <property type="entry name" value="CYCLIC DI-GMP PHOSPHODIESTERASE PDED-RELATED"/>
    <property type="match status" value="1"/>
</dbReference>
<feature type="transmembrane region" description="Helical" evidence="1">
    <location>
        <begin position="16"/>
        <end position="36"/>
    </location>
</feature>
<dbReference type="InterPro" id="IPR001633">
    <property type="entry name" value="EAL_dom"/>
</dbReference>
<dbReference type="PROSITE" id="PS50883">
    <property type="entry name" value="EAL"/>
    <property type="match status" value="1"/>
</dbReference>